<evidence type="ECO:0000259" key="1">
    <source>
        <dbReference type="Pfam" id="PF18701"/>
    </source>
</evidence>
<dbReference type="Proteomes" id="UP001162162">
    <property type="component" value="Unassembled WGS sequence"/>
</dbReference>
<dbReference type="PANTHER" id="PTHR47331">
    <property type="entry name" value="PHD-TYPE DOMAIN-CONTAINING PROTEIN"/>
    <property type="match status" value="1"/>
</dbReference>
<dbReference type="InterPro" id="IPR021109">
    <property type="entry name" value="Peptidase_aspartic_dom_sf"/>
</dbReference>
<reference evidence="2" key="1">
    <citation type="journal article" date="2023" name="Insect Mol. Biol.">
        <title>Genome sequencing provides insights into the evolution of gene families encoding plant cell wall-degrading enzymes in longhorned beetles.</title>
        <authorList>
            <person name="Shin N.R."/>
            <person name="Okamura Y."/>
            <person name="Kirsch R."/>
            <person name="Pauchet Y."/>
        </authorList>
    </citation>
    <scope>NUCLEOTIDE SEQUENCE</scope>
    <source>
        <strain evidence="2">AMC_N1</strain>
    </source>
</reference>
<sequence>MELKGRKKRRRCDSGVIVPVCAYLRYFGKLLQSLRRPADTQDAFWTRETAIERCQEILAVAQRAQRDAECHTEFKCRFNQLENVYSEFERQHSSLIALLSQNDNPEDMAPEKAIRVDFDNNYFAIHAIYRDLFENKVSHTRSSDNCDNIKLPKLKLPTFNGDFKSWPTFFDLFNSTIHENSSLSNAEKFQYLLSQLENEPLSLIKAIPSTGDNYVIAYNTLVKRYQNKRLLATTYWDELNNLPTLTSESPQSLRHLLDAFSENISALKQLGFQVDAWDFILFQLLIRKLDSDTTKRFELQYDTNNPNTDIPTFKELEIYLNKQCSALTSANLASPKTTRKGGHCNKNSVIRKYNSQSSSSFIVNTDSKPLNICLLCNSEHALYRCSSFLAKSLNERYNFAKQKKAILCKRRHHTLLHFEKESKAVAASNPSLTSVETNIKLNDLPSTSTSSNINTLTSVISNTTVLLSTANIEILDIFGNYQTILVVIDSGSQASFITEKCFRRLGLRRFHLRTPIQGLGEMSSEATSGVTCKIKPLGLPSPILLLDAIIVPKICSNLPSSNISVKNWKHIGNIKLADNNFNISSPIDMLLGADIFAEILQDGRLLGNDNEPTALRTIFGWILHGKVSYQPSSSVNSFFTSFDYSVLDSNLRRFWELEEIPRKHITSTDDLLCEQIYTNTYSRDYSGRYTVSLPFRSSEPEFNDSRSLALRRFYSLERRLLRNPSLYAERYIVDAERLQRDLSLLLKRGGFELRKWASNHPQVLQHIPLDERQISPLSFDTPEDSTVKILGLRWNPHLDSFSYVVDTHPKTCSKRNILSELARIFDPLGFLSPLTFFVKYLIQHLWTLGLGWDDLPPPQVIDIWDRFKNELSCLLSLNIPRRITIDSPSSCEIHGFSDSGNFCKKMTQHFWQRWQNEYLNTLMQRQKCNKERTIVDIDTLVRLGHVVAMHPGSDGVYRVATVRTSEGLVKRPVVKLCPLPAQ</sequence>
<dbReference type="Pfam" id="PF03564">
    <property type="entry name" value="DUF1759"/>
    <property type="match status" value="1"/>
</dbReference>
<comment type="caution">
    <text evidence="2">The sequence shown here is derived from an EMBL/GenBank/DDBJ whole genome shotgun (WGS) entry which is preliminary data.</text>
</comment>
<dbReference type="InterPro" id="IPR008042">
    <property type="entry name" value="Retrotrans_Pao"/>
</dbReference>
<evidence type="ECO:0000313" key="2">
    <source>
        <dbReference type="EMBL" id="KAJ8937182.1"/>
    </source>
</evidence>
<dbReference type="CDD" id="cd00303">
    <property type="entry name" value="retropepsin_like"/>
    <property type="match status" value="1"/>
</dbReference>
<feature type="domain" description="DUF5641" evidence="1">
    <location>
        <begin position="903"/>
        <end position="979"/>
    </location>
</feature>
<evidence type="ECO:0000313" key="3">
    <source>
        <dbReference type="Proteomes" id="UP001162162"/>
    </source>
</evidence>
<gene>
    <name evidence="2" type="ORF">NQ318_017031</name>
</gene>
<dbReference type="Pfam" id="PF05380">
    <property type="entry name" value="Peptidase_A17"/>
    <property type="match status" value="1"/>
</dbReference>
<keyword evidence="3" id="KW-1185">Reference proteome</keyword>
<dbReference type="Gene3D" id="2.40.70.10">
    <property type="entry name" value="Acid Proteases"/>
    <property type="match status" value="1"/>
</dbReference>
<dbReference type="AlphaFoldDB" id="A0AAV8XEM4"/>
<proteinExistence type="predicted"/>
<dbReference type="InterPro" id="IPR040676">
    <property type="entry name" value="DUF5641"/>
</dbReference>
<dbReference type="EMBL" id="JAPWTK010000674">
    <property type="protein sequence ID" value="KAJ8937182.1"/>
    <property type="molecule type" value="Genomic_DNA"/>
</dbReference>
<organism evidence="2 3">
    <name type="scientific">Aromia moschata</name>
    <dbReference type="NCBI Taxonomy" id="1265417"/>
    <lineage>
        <taxon>Eukaryota</taxon>
        <taxon>Metazoa</taxon>
        <taxon>Ecdysozoa</taxon>
        <taxon>Arthropoda</taxon>
        <taxon>Hexapoda</taxon>
        <taxon>Insecta</taxon>
        <taxon>Pterygota</taxon>
        <taxon>Neoptera</taxon>
        <taxon>Endopterygota</taxon>
        <taxon>Coleoptera</taxon>
        <taxon>Polyphaga</taxon>
        <taxon>Cucujiformia</taxon>
        <taxon>Chrysomeloidea</taxon>
        <taxon>Cerambycidae</taxon>
        <taxon>Cerambycinae</taxon>
        <taxon>Callichromatini</taxon>
        <taxon>Aromia</taxon>
    </lineage>
</organism>
<dbReference type="InterPro" id="IPR005312">
    <property type="entry name" value="DUF1759"/>
</dbReference>
<dbReference type="Pfam" id="PF18701">
    <property type="entry name" value="DUF5641"/>
    <property type="match status" value="1"/>
</dbReference>
<name>A0AAV8XEM4_9CUCU</name>
<protein>
    <recommendedName>
        <fullName evidence="1">DUF5641 domain-containing protein</fullName>
    </recommendedName>
</protein>
<dbReference type="PANTHER" id="PTHR47331:SF5">
    <property type="entry name" value="RIBONUCLEASE H"/>
    <property type="match status" value="1"/>
</dbReference>
<accession>A0AAV8XEM4</accession>